<proteinExistence type="predicted"/>
<gene>
    <name evidence="2" type="ORF">Ahy_B01g052915</name>
</gene>
<dbReference type="InterPro" id="IPR004330">
    <property type="entry name" value="FAR1_DNA_bnd_dom"/>
</dbReference>
<protein>
    <recommendedName>
        <fullName evidence="1">FAR1 domain-containing protein</fullName>
    </recommendedName>
</protein>
<dbReference type="AlphaFoldDB" id="A0A445AQN3"/>
<dbReference type="EMBL" id="SDMP01000011">
    <property type="protein sequence ID" value="RYR28747.1"/>
    <property type="molecule type" value="Genomic_DNA"/>
</dbReference>
<accession>A0A445AQN3</accession>
<keyword evidence="3" id="KW-1185">Reference proteome</keyword>
<comment type="caution">
    <text evidence="2">The sequence shown here is derived from an EMBL/GenBank/DDBJ whole genome shotgun (WGS) entry which is preliminary data.</text>
</comment>
<dbReference type="PANTHER" id="PTHR46328">
    <property type="entry name" value="FAR-RED IMPAIRED RESPONSIVE (FAR1) FAMILY PROTEIN-RELATED"/>
    <property type="match status" value="1"/>
</dbReference>
<evidence type="ECO:0000313" key="3">
    <source>
        <dbReference type="Proteomes" id="UP000289738"/>
    </source>
</evidence>
<dbReference type="Pfam" id="PF03101">
    <property type="entry name" value="FAR1"/>
    <property type="match status" value="1"/>
</dbReference>
<evidence type="ECO:0000259" key="1">
    <source>
        <dbReference type="Pfam" id="PF03101"/>
    </source>
</evidence>
<dbReference type="Proteomes" id="UP000289738">
    <property type="component" value="Chromosome B01"/>
</dbReference>
<organism evidence="2 3">
    <name type="scientific">Arachis hypogaea</name>
    <name type="common">Peanut</name>
    <dbReference type="NCBI Taxonomy" id="3818"/>
    <lineage>
        <taxon>Eukaryota</taxon>
        <taxon>Viridiplantae</taxon>
        <taxon>Streptophyta</taxon>
        <taxon>Embryophyta</taxon>
        <taxon>Tracheophyta</taxon>
        <taxon>Spermatophyta</taxon>
        <taxon>Magnoliopsida</taxon>
        <taxon>eudicotyledons</taxon>
        <taxon>Gunneridae</taxon>
        <taxon>Pentapetalae</taxon>
        <taxon>rosids</taxon>
        <taxon>fabids</taxon>
        <taxon>Fabales</taxon>
        <taxon>Fabaceae</taxon>
        <taxon>Papilionoideae</taxon>
        <taxon>50 kb inversion clade</taxon>
        <taxon>dalbergioids sensu lato</taxon>
        <taxon>Dalbergieae</taxon>
        <taxon>Pterocarpus clade</taxon>
        <taxon>Arachis</taxon>
    </lineage>
</organism>
<evidence type="ECO:0000313" key="2">
    <source>
        <dbReference type="EMBL" id="RYR28747.1"/>
    </source>
</evidence>
<name>A0A445AQN3_ARAHY</name>
<sequence length="152" mass="17468">MAIEFDLNTVPMAEGAEEFEQQTDSPDEIVVSQSISENMKNYTSSDEVINQVIGDEELEHKEGMCFSILEDARAYYYRYAARTGFVVKIRTTGWETRNGQRVVINQALYCNRDGYCTSRVKAPKRRKTVASTNCKVHFYLALDKMIGQWRIS</sequence>
<feature type="domain" description="FAR1" evidence="1">
    <location>
        <begin position="75"/>
        <end position="151"/>
    </location>
</feature>
<reference evidence="2 3" key="1">
    <citation type="submission" date="2019-01" db="EMBL/GenBank/DDBJ databases">
        <title>Sequencing of cultivated peanut Arachis hypogaea provides insights into genome evolution and oil improvement.</title>
        <authorList>
            <person name="Chen X."/>
        </authorList>
    </citation>
    <scope>NUCLEOTIDE SEQUENCE [LARGE SCALE GENOMIC DNA]</scope>
    <source>
        <strain evidence="3">cv. Fuhuasheng</strain>
        <tissue evidence="2">Leaves</tissue>
    </source>
</reference>